<feature type="transmembrane region" description="Helical" evidence="1">
    <location>
        <begin position="173"/>
        <end position="194"/>
    </location>
</feature>
<evidence type="ECO:0000313" key="3">
    <source>
        <dbReference type="Proteomes" id="UP001057580"/>
    </source>
</evidence>
<feature type="transmembrane region" description="Helical" evidence="1">
    <location>
        <begin position="453"/>
        <end position="472"/>
    </location>
</feature>
<dbReference type="RefSeq" id="WP_260643733.1">
    <property type="nucleotide sequence ID" value="NZ_CP104003.1"/>
</dbReference>
<proteinExistence type="predicted"/>
<keyword evidence="1" id="KW-0812">Transmembrane</keyword>
<feature type="transmembrane region" description="Helical" evidence="1">
    <location>
        <begin position="35"/>
        <end position="53"/>
    </location>
</feature>
<dbReference type="KEGG" id="ssai:N0B31_10065"/>
<feature type="transmembrane region" description="Helical" evidence="1">
    <location>
        <begin position="90"/>
        <end position="111"/>
    </location>
</feature>
<dbReference type="PANTHER" id="PTHR10790:SF51">
    <property type="entry name" value="TETRATRICOPEPTIDE REPEAT PROTEIN"/>
    <property type="match status" value="1"/>
</dbReference>
<feature type="transmembrane region" description="Helical" evidence="1">
    <location>
        <begin position="411"/>
        <end position="433"/>
    </location>
</feature>
<dbReference type="PANTHER" id="PTHR10790">
    <property type="entry name" value="TPR-DOMAIN CONTAINING PROTEIN"/>
    <property type="match status" value="1"/>
</dbReference>
<dbReference type="EMBL" id="CP104003">
    <property type="protein sequence ID" value="UWM56619.1"/>
    <property type="molecule type" value="Genomic_DNA"/>
</dbReference>
<dbReference type="InterPro" id="IPR018746">
    <property type="entry name" value="DUF2298"/>
</dbReference>
<feature type="transmembrane region" description="Helical" evidence="1">
    <location>
        <begin position="294"/>
        <end position="315"/>
    </location>
</feature>
<keyword evidence="1" id="KW-0472">Membrane</keyword>
<dbReference type="AlphaFoldDB" id="A0A9E7R7M6"/>
<feature type="transmembrane region" description="Helical" evidence="1">
    <location>
        <begin position="600"/>
        <end position="621"/>
    </location>
</feature>
<feature type="transmembrane region" description="Helical" evidence="1">
    <location>
        <begin position="59"/>
        <end position="78"/>
    </location>
</feature>
<dbReference type="NCBIfam" id="TIGR03662">
    <property type="entry name" value="Chlor_Arch_YYY"/>
    <property type="match status" value="1"/>
</dbReference>
<gene>
    <name evidence="2" type="ORF">N0B31_10065</name>
</gene>
<accession>A0A9E7R7M6</accession>
<feature type="transmembrane region" description="Helical" evidence="1">
    <location>
        <begin position="484"/>
        <end position="517"/>
    </location>
</feature>
<name>A0A9E7R7M6_9EURY</name>
<evidence type="ECO:0000313" key="2">
    <source>
        <dbReference type="EMBL" id="UWM56619.1"/>
    </source>
</evidence>
<sequence>MEYGLVVVWAATYLALALAALPLCGALFPRFPDRGAAFALPVALAVLGVVGYLVGHLAFGWPALVAGLVVLVAGSYLVGERADADLDYRAFAESSAVFVLAFVLLVAVRAVDPAVHPIGGEKFLDYGLLRSLLRAPVLPPEDMWFAGEPVKYYYGGHLITALLTDLTFTAPRYAYNLALAGFYATVVTAAYGLAGAIADDYGVSNRLAAGLGAFFVALGANLYTAAQTLLWLLPEGLAGTVAGAVGLPQSALAWRPTEFSYWSASRVMSSEPANPDAFALITEFPIFAWLNGDLHAHMTSTGFLLLVAAICLAYWRTPAEALMRRRLLVFGAVPPLAGLVAVVNTWSFPTVLGVTWLTLAFAPATPLSLLPPRLADLVPEPARADGSGDSRADGGVALTGRQLLREELTRTGGALVLAAGLALLGLLWSLPFWLGTASGRSVGVVPGVNRSALGGLLLVHGGFLLVFVPYVARRGLVAVSQPYLTLATVVLFSLAAWSFGFAGLALFAPLLVTGWYLLRTRTDAGFETLLMIGGLGIVLLVEFLYVVEEAGPGRLNTVFKTYAQVWMLWSVAAGVMLARLTAVGRDSLPAFVGPDRSWRVAGAVLAVVLVFSTGLYAGFALPQHFERGSATANEVGPTLDAVTFVGIQHPREAEAIGWVDSLSGTPTIVTAAPGGYRWDPSTGRGASAPASLTGVPTVAGWYHERGYRGGEVFAARVDDVETIYTGSEAEQAALLAEYDVQYVYVGPAERNRYGSITVTDNAGVTVAESFDAVTIYRVDQSALAG</sequence>
<dbReference type="Pfam" id="PF10060">
    <property type="entry name" value="DUF2298"/>
    <property type="match status" value="1"/>
</dbReference>
<reference evidence="2" key="1">
    <citation type="submission" date="2022-09" db="EMBL/GenBank/DDBJ databases">
        <title>Diverse halophilic archaea isolated from saline environments.</title>
        <authorList>
            <person name="Cui H.-L."/>
        </authorList>
    </citation>
    <scope>NUCLEOTIDE SEQUENCE</scope>
    <source>
        <strain evidence="2">ZS-35-S2</strain>
    </source>
</reference>
<keyword evidence="1" id="KW-1133">Transmembrane helix</keyword>
<protein>
    <submittedName>
        <fullName evidence="2">DUF2298 domain-containing protein</fullName>
    </submittedName>
</protein>
<feature type="transmembrane region" description="Helical" evidence="1">
    <location>
        <begin position="206"/>
        <end position="226"/>
    </location>
</feature>
<organism evidence="2 3">
    <name type="scientific">Salinirubellus salinus</name>
    <dbReference type="NCBI Taxonomy" id="1364945"/>
    <lineage>
        <taxon>Archaea</taxon>
        <taxon>Methanobacteriati</taxon>
        <taxon>Methanobacteriota</taxon>
        <taxon>Stenosarchaea group</taxon>
        <taxon>Halobacteria</taxon>
        <taxon>Halobacteriales</taxon>
        <taxon>Natronomonadaceae</taxon>
        <taxon>Salinirubellus</taxon>
    </lineage>
</organism>
<evidence type="ECO:0000256" key="1">
    <source>
        <dbReference type="SAM" id="Phobius"/>
    </source>
</evidence>
<feature type="transmembrane region" description="Helical" evidence="1">
    <location>
        <begin position="327"/>
        <end position="346"/>
    </location>
</feature>
<dbReference type="Proteomes" id="UP001057580">
    <property type="component" value="Chromosome"/>
</dbReference>
<keyword evidence="3" id="KW-1185">Reference proteome</keyword>
<feature type="transmembrane region" description="Helical" evidence="1">
    <location>
        <begin position="529"/>
        <end position="547"/>
    </location>
</feature>
<feature type="transmembrane region" description="Helical" evidence="1">
    <location>
        <begin position="559"/>
        <end position="580"/>
    </location>
</feature>
<dbReference type="GeneID" id="74942769"/>
<feature type="transmembrane region" description="Helical" evidence="1">
    <location>
        <begin position="6"/>
        <end position="28"/>
    </location>
</feature>